<keyword evidence="2" id="KW-0456">Lyase</keyword>
<evidence type="ECO:0000259" key="1">
    <source>
        <dbReference type="Pfam" id="PF02602"/>
    </source>
</evidence>
<evidence type="ECO:0000313" key="3">
    <source>
        <dbReference type="Proteomes" id="UP001209803"/>
    </source>
</evidence>
<keyword evidence="3" id="KW-1185">Reference proteome</keyword>
<accession>A0ABY8F4V9</accession>
<dbReference type="InterPro" id="IPR003754">
    <property type="entry name" value="4pyrrol_synth_uPrphyn_synth"/>
</dbReference>
<protein>
    <submittedName>
        <fullName evidence="2">Uroporphyrinogen-III synthase</fullName>
        <ecNumber evidence="2">4.2.1.75</ecNumber>
    </submittedName>
</protein>
<reference evidence="2 3" key="1">
    <citation type="submission" date="2023-03" db="EMBL/GenBank/DDBJ databases">
        <title>Roseibium porphyridii sp. nov. and Roseibium rhodosorbium sp. nov. isolated from marine algae, Porphyridium cruentum and Rhodosorus marinus, respectively.</title>
        <authorList>
            <person name="Lee M.W."/>
            <person name="Choi B.J."/>
            <person name="Lee J.K."/>
            <person name="Choi D.G."/>
            <person name="Baek J.H."/>
            <person name="Bayburt H."/>
            <person name="Kim J.M."/>
            <person name="Han D.M."/>
            <person name="Kim K.H."/>
            <person name="Jeon C.O."/>
        </authorList>
    </citation>
    <scope>NUCLEOTIDE SEQUENCE [LARGE SCALE GENOMIC DNA]</scope>
    <source>
        <strain evidence="2 3">KMA01</strain>
    </source>
</reference>
<proteinExistence type="predicted"/>
<evidence type="ECO:0000313" key="2">
    <source>
        <dbReference type="EMBL" id="WFE90533.1"/>
    </source>
</evidence>
<dbReference type="Proteomes" id="UP001209803">
    <property type="component" value="Chromosome"/>
</dbReference>
<name>A0ABY8F4V9_9HYPH</name>
<dbReference type="Pfam" id="PF02602">
    <property type="entry name" value="HEM4"/>
    <property type="match status" value="1"/>
</dbReference>
<dbReference type="Gene3D" id="3.40.50.10090">
    <property type="match status" value="2"/>
</dbReference>
<dbReference type="EMBL" id="CP120863">
    <property type="protein sequence ID" value="WFE90533.1"/>
    <property type="molecule type" value="Genomic_DNA"/>
</dbReference>
<dbReference type="RefSeq" id="WP_285806059.1">
    <property type="nucleotide sequence ID" value="NZ_CP120863.1"/>
</dbReference>
<organism evidence="2 3">
    <name type="scientific">Roseibium porphyridii</name>
    <dbReference type="NCBI Taxonomy" id="2866279"/>
    <lineage>
        <taxon>Bacteria</taxon>
        <taxon>Pseudomonadati</taxon>
        <taxon>Pseudomonadota</taxon>
        <taxon>Alphaproteobacteria</taxon>
        <taxon>Hyphomicrobiales</taxon>
        <taxon>Stappiaceae</taxon>
        <taxon>Roseibium</taxon>
    </lineage>
</organism>
<sequence>MEAPLLEFRSCPPASFGLQTVAALAVTSRRSVTVLSHHTEIELLRKLTVFAVGEATAGACRFAGFERVFTAGGDLEALANLVCRHKAEISGRQLLYPAAADRAGDLVGLLAKMDIECRLSVVYAMEPVAGFPVDALSAVRQRRTDRILVYSRRTAEVLQDLIVSEGLEHNFSGLPVYAISQQAAEPISKIMKVHVADAPNEKALLDLALAEC</sequence>
<dbReference type="CDD" id="cd06578">
    <property type="entry name" value="HemD"/>
    <property type="match status" value="1"/>
</dbReference>
<dbReference type="SUPFAM" id="SSF69618">
    <property type="entry name" value="HemD-like"/>
    <property type="match status" value="1"/>
</dbReference>
<gene>
    <name evidence="2" type="ORF">K1718_04040</name>
</gene>
<dbReference type="EC" id="4.2.1.75" evidence="2"/>
<dbReference type="InterPro" id="IPR036108">
    <property type="entry name" value="4pyrrol_syn_uPrphyn_synt_sf"/>
</dbReference>
<dbReference type="GO" id="GO:0004852">
    <property type="term" value="F:uroporphyrinogen-III synthase activity"/>
    <property type="evidence" value="ECO:0007669"/>
    <property type="project" value="UniProtKB-EC"/>
</dbReference>
<feature type="domain" description="Tetrapyrrole biosynthesis uroporphyrinogen III synthase" evidence="1">
    <location>
        <begin position="2"/>
        <end position="205"/>
    </location>
</feature>